<dbReference type="EMBL" id="LAZR01000256">
    <property type="protein sequence ID" value="KKN78875.1"/>
    <property type="molecule type" value="Genomic_DNA"/>
</dbReference>
<proteinExistence type="predicted"/>
<sequence>MQGVHLRKYGVAATVDFELYEVDGVDFRTDWTPAAGDVFMMRDEAAEEQVTNAAGNADLSTLVTDEGRAYSITLALEDMQAARVVVYLVDQATKAFLDKSLVIETYGNASAQHAFDLDTASVAQSADNDTILSSINIANGAVESDLTFIHGSALTETAGQLAAAFKKLFDVATPLLVASDVMVGTDSAALASVLGAAVGATISADIADIPTVAEFNARTIVSADYVVVGDTIAGVTNAGTVTGNVDGSVASVTAGVTLGADAITAAKIADNAFSAEHFATDSITTDAVKSDALNKIVMSDLATGAPSVTASLPVALNWLYEAFRNKTETTATLITLKKDDGSTDLAKATISDAAGTTTKEEFVSG</sequence>
<gene>
    <name evidence="1" type="ORF">LCGC14_0346470</name>
</gene>
<dbReference type="AlphaFoldDB" id="A0A0F9TCB0"/>
<evidence type="ECO:0000313" key="1">
    <source>
        <dbReference type="EMBL" id="KKN78875.1"/>
    </source>
</evidence>
<accession>A0A0F9TCB0</accession>
<name>A0A0F9TCB0_9ZZZZ</name>
<organism evidence="1">
    <name type="scientific">marine sediment metagenome</name>
    <dbReference type="NCBI Taxonomy" id="412755"/>
    <lineage>
        <taxon>unclassified sequences</taxon>
        <taxon>metagenomes</taxon>
        <taxon>ecological metagenomes</taxon>
    </lineage>
</organism>
<comment type="caution">
    <text evidence="1">The sequence shown here is derived from an EMBL/GenBank/DDBJ whole genome shotgun (WGS) entry which is preliminary data.</text>
</comment>
<protein>
    <submittedName>
        <fullName evidence="1">Uncharacterized protein</fullName>
    </submittedName>
</protein>
<reference evidence="1" key="1">
    <citation type="journal article" date="2015" name="Nature">
        <title>Complex archaea that bridge the gap between prokaryotes and eukaryotes.</title>
        <authorList>
            <person name="Spang A."/>
            <person name="Saw J.H."/>
            <person name="Jorgensen S.L."/>
            <person name="Zaremba-Niedzwiedzka K."/>
            <person name="Martijn J."/>
            <person name="Lind A.E."/>
            <person name="van Eijk R."/>
            <person name="Schleper C."/>
            <person name="Guy L."/>
            <person name="Ettema T.J."/>
        </authorList>
    </citation>
    <scope>NUCLEOTIDE SEQUENCE</scope>
</reference>